<sequence>MNSARKFSNPSSNFKSKDVEKGFR</sequence>
<feature type="compositionally biased region" description="Basic and acidic residues" evidence="1">
    <location>
        <begin position="15"/>
        <end position="24"/>
    </location>
</feature>
<comment type="caution">
    <text evidence="2">The sequence shown here is derived from an EMBL/GenBank/DDBJ whole genome shotgun (WGS) entry which is preliminary data.</text>
</comment>
<reference evidence="2 3" key="1">
    <citation type="journal article" date="2018" name="Front. Plant Sci.">
        <title>Red Clover (Trifolium pratense) and Zigzag Clover (T. medium) - A Picture of Genomic Similarities and Differences.</title>
        <authorList>
            <person name="Dluhosova J."/>
            <person name="Istvanek J."/>
            <person name="Nedelnik J."/>
            <person name="Repkova J."/>
        </authorList>
    </citation>
    <scope>NUCLEOTIDE SEQUENCE [LARGE SCALE GENOMIC DNA]</scope>
    <source>
        <strain evidence="3">cv. 10/8</strain>
        <tissue evidence="2">Leaf</tissue>
    </source>
</reference>
<dbReference type="EMBL" id="LXQA011094622">
    <property type="protein sequence ID" value="MCI84584.1"/>
    <property type="molecule type" value="Genomic_DNA"/>
</dbReference>
<keyword evidence="3" id="KW-1185">Reference proteome</keyword>
<evidence type="ECO:0000313" key="3">
    <source>
        <dbReference type="Proteomes" id="UP000265520"/>
    </source>
</evidence>
<dbReference type="Proteomes" id="UP000265520">
    <property type="component" value="Unassembled WGS sequence"/>
</dbReference>
<organism evidence="2 3">
    <name type="scientific">Trifolium medium</name>
    <dbReference type="NCBI Taxonomy" id="97028"/>
    <lineage>
        <taxon>Eukaryota</taxon>
        <taxon>Viridiplantae</taxon>
        <taxon>Streptophyta</taxon>
        <taxon>Embryophyta</taxon>
        <taxon>Tracheophyta</taxon>
        <taxon>Spermatophyta</taxon>
        <taxon>Magnoliopsida</taxon>
        <taxon>eudicotyledons</taxon>
        <taxon>Gunneridae</taxon>
        <taxon>Pentapetalae</taxon>
        <taxon>rosids</taxon>
        <taxon>fabids</taxon>
        <taxon>Fabales</taxon>
        <taxon>Fabaceae</taxon>
        <taxon>Papilionoideae</taxon>
        <taxon>50 kb inversion clade</taxon>
        <taxon>NPAAA clade</taxon>
        <taxon>Hologalegina</taxon>
        <taxon>IRL clade</taxon>
        <taxon>Trifolieae</taxon>
        <taxon>Trifolium</taxon>
    </lineage>
</organism>
<protein>
    <submittedName>
        <fullName evidence="2">Uncharacterized protein</fullName>
    </submittedName>
</protein>
<feature type="region of interest" description="Disordered" evidence="1">
    <location>
        <begin position="1"/>
        <end position="24"/>
    </location>
</feature>
<proteinExistence type="predicted"/>
<evidence type="ECO:0000313" key="2">
    <source>
        <dbReference type="EMBL" id="MCI84584.1"/>
    </source>
</evidence>
<feature type="non-terminal residue" evidence="2">
    <location>
        <position position="24"/>
    </location>
</feature>
<accession>A0A392V8I5</accession>
<dbReference type="AlphaFoldDB" id="A0A392V8I5"/>
<evidence type="ECO:0000256" key="1">
    <source>
        <dbReference type="SAM" id="MobiDB-lite"/>
    </source>
</evidence>
<name>A0A392V8I5_9FABA</name>
<feature type="compositionally biased region" description="Low complexity" evidence="1">
    <location>
        <begin position="1"/>
        <end position="14"/>
    </location>
</feature>